<feature type="compositionally biased region" description="Basic and acidic residues" evidence="1">
    <location>
        <begin position="95"/>
        <end position="125"/>
    </location>
</feature>
<reference evidence="2" key="2">
    <citation type="journal article" date="2023" name="IMA Fungus">
        <title>Comparative genomic study of the Penicillium genus elucidates a diverse pangenome and 15 lateral gene transfer events.</title>
        <authorList>
            <person name="Petersen C."/>
            <person name="Sorensen T."/>
            <person name="Nielsen M.R."/>
            <person name="Sondergaard T.E."/>
            <person name="Sorensen J.L."/>
            <person name="Fitzpatrick D.A."/>
            <person name="Frisvad J.C."/>
            <person name="Nielsen K.L."/>
        </authorList>
    </citation>
    <scope>NUCLEOTIDE SEQUENCE</scope>
    <source>
        <strain evidence="2">IBT 15544</strain>
    </source>
</reference>
<evidence type="ECO:0000313" key="3">
    <source>
        <dbReference type="Proteomes" id="UP001150904"/>
    </source>
</evidence>
<name>A0A9W9J5A1_9EURO</name>
<dbReference type="GeneID" id="83184156"/>
<accession>A0A9W9J5A1</accession>
<feature type="compositionally biased region" description="Basic residues" evidence="1">
    <location>
        <begin position="126"/>
        <end position="136"/>
    </location>
</feature>
<keyword evidence="3" id="KW-1185">Reference proteome</keyword>
<dbReference type="AlphaFoldDB" id="A0A9W9J5A1"/>
<evidence type="ECO:0000256" key="1">
    <source>
        <dbReference type="SAM" id="MobiDB-lite"/>
    </source>
</evidence>
<dbReference type="RefSeq" id="XP_058303754.1">
    <property type="nucleotide sequence ID" value="XM_058456855.1"/>
</dbReference>
<dbReference type="OrthoDB" id="2580841at2759"/>
<feature type="region of interest" description="Disordered" evidence="1">
    <location>
        <begin position="247"/>
        <end position="266"/>
    </location>
</feature>
<sequence>MTIAHYGVWACTPTNYTAQTEQQDPKSPHIYLHFTDDPSSSKKLEAAINVKSTSKDTRLVFWLNRNFSHPITEQLSKLNLGFHLAQESGSAQNDSTHDSHDGHDSHDRHDRHDRYGRYDGHDRYDHHNRHHRHNRRQTSTLQGLDFIRTKNLVDIKAGKVLAPDNTDPNNDILDDLDPILTDAINKKATAYIFGSSYGTGIHDIHMNQGSLPSYSNGIYEDGALLFEFEDGHWEAVFLAFASQRIPTNDQGEYEPNSESLADILGQ</sequence>
<evidence type="ECO:0000313" key="2">
    <source>
        <dbReference type="EMBL" id="KAJ5190814.1"/>
    </source>
</evidence>
<gene>
    <name evidence="2" type="ORF">N7498_009799</name>
</gene>
<protein>
    <recommendedName>
        <fullName evidence="4">DUF2278 family protein</fullName>
    </recommendedName>
</protein>
<evidence type="ECO:0008006" key="4">
    <source>
        <dbReference type="Google" id="ProtNLM"/>
    </source>
</evidence>
<proteinExistence type="predicted"/>
<dbReference type="InterPro" id="IPR019268">
    <property type="entry name" value="DUF2278"/>
</dbReference>
<dbReference type="EMBL" id="JAPQKR010000016">
    <property type="protein sequence ID" value="KAJ5190814.1"/>
    <property type="molecule type" value="Genomic_DNA"/>
</dbReference>
<dbReference type="Proteomes" id="UP001150904">
    <property type="component" value="Unassembled WGS sequence"/>
</dbReference>
<reference evidence="2" key="1">
    <citation type="submission" date="2022-12" db="EMBL/GenBank/DDBJ databases">
        <authorList>
            <person name="Petersen C."/>
        </authorList>
    </citation>
    <scope>NUCLEOTIDE SEQUENCE</scope>
    <source>
        <strain evidence="2">IBT 15544</strain>
    </source>
</reference>
<organism evidence="2 3">
    <name type="scientific">Penicillium cinerascens</name>
    <dbReference type="NCBI Taxonomy" id="70096"/>
    <lineage>
        <taxon>Eukaryota</taxon>
        <taxon>Fungi</taxon>
        <taxon>Dikarya</taxon>
        <taxon>Ascomycota</taxon>
        <taxon>Pezizomycotina</taxon>
        <taxon>Eurotiomycetes</taxon>
        <taxon>Eurotiomycetidae</taxon>
        <taxon>Eurotiales</taxon>
        <taxon>Aspergillaceae</taxon>
        <taxon>Penicillium</taxon>
    </lineage>
</organism>
<feature type="region of interest" description="Disordered" evidence="1">
    <location>
        <begin position="87"/>
        <end position="138"/>
    </location>
</feature>
<comment type="caution">
    <text evidence="2">The sequence shown here is derived from an EMBL/GenBank/DDBJ whole genome shotgun (WGS) entry which is preliminary data.</text>
</comment>
<dbReference type="Pfam" id="PF10042">
    <property type="entry name" value="DUF2278"/>
    <property type="match status" value="2"/>
</dbReference>